<sequence length="81" mass="9112">MMCRGAWWMDSSCSGDVSAMSTSARISFSTTSQRLGLFRTLRTLWSPGGRARLEEAERPKAHTERSWQRPKQLAAGISKHN</sequence>
<protein>
    <submittedName>
        <fullName evidence="2">Uncharacterized protein</fullName>
    </submittedName>
</protein>
<evidence type="ECO:0000313" key="3">
    <source>
        <dbReference type="Proteomes" id="UP000314294"/>
    </source>
</evidence>
<evidence type="ECO:0000256" key="1">
    <source>
        <dbReference type="SAM" id="MobiDB-lite"/>
    </source>
</evidence>
<dbReference type="EMBL" id="SRLO01000528">
    <property type="protein sequence ID" value="TNN53031.1"/>
    <property type="molecule type" value="Genomic_DNA"/>
</dbReference>
<keyword evidence="3" id="KW-1185">Reference proteome</keyword>
<dbReference type="Proteomes" id="UP000314294">
    <property type="component" value="Unassembled WGS sequence"/>
</dbReference>
<accession>A0A4Z2GIK1</accession>
<gene>
    <name evidence="2" type="ORF">EYF80_036724</name>
</gene>
<dbReference type="AlphaFoldDB" id="A0A4Z2GIK1"/>
<feature type="region of interest" description="Disordered" evidence="1">
    <location>
        <begin position="52"/>
        <end position="81"/>
    </location>
</feature>
<comment type="caution">
    <text evidence="2">The sequence shown here is derived from an EMBL/GenBank/DDBJ whole genome shotgun (WGS) entry which is preliminary data.</text>
</comment>
<reference evidence="2 3" key="1">
    <citation type="submission" date="2019-03" db="EMBL/GenBank/DDBJ databases">
        <title>First draft genome of Liparis tanakae, snailfish: a comprehensive survey of snailfish specific genes.</title>
        <authorList>
            <person name="Kim W."/>
            <person name="Song I."/>
            <person name="Jeong J.-H."/>
            <person name="Kim D."/>
            <person name="Kim S."/>
            <person name="Ryu S."/>
            <person name="Song J.Y."/>
            <person name="Lee S.K."/>
        </authorList>
    </citation>
    <scope>NUCLEOTIDE SEQUENCE [LARGE SCALE GENOMIC DNA]</scope>
    <source>
        <tissue evidence="2">Muscle</tissue>
    </source>
</reference>
<feature type="compositionally biased region" description="Basic and acidic residues" evidence="1">
    <location>
        <begin position="52"/>
        <end position="67"/>
    </location>
</feature>
<proteinExistence type="predicted"/>
<organism evidence="2 3">
    <name type="scientific">Liparis tanakae</name>
    <name type="common">Tanaka's snailfish</name>
    <dbReference type="NCBI Taxonomy" id="230148"/>
    <lineage>
        <taxon>Eukaryota</taxon>
        <taxon>Metazoa</taxon>
        <taxon>Chordata</taxon>
        <taxon>Craniata</taxon>
        <taxon>Vertebrata</taxon>
        <taxon>Euteleostomi</taxon>
        <taxon>Actinopterygii</taxon>
        <taxon>Neopterygii</taxon>
        <taxon>Teleostei</taxon>
        <taxon>Neoteleostei</taxon>
        <taxon>Acanthomorphata</taxon>
        <taxon>Eupercaria</taxon>
        <taxon>Perciformes</taxon>
        <taxon>Cottioidei</taxon>
        <taxon>Cottales</taxon>
        <taxon>Liparidae</taxon>
        <taxon>Liparis</taxon>
    </lineage>
</organism>
<evidence type="ECO:0000313" key="2">
    <source>
        <dbReference type="EMBL" id="TNN53031.1"/>
    </source>
</evidence>
<name>A0A4Z2GIK1_9TELE</name>